<evidence type="ECO:0000313" key="2">
    <source>
        <dbReference type="EMBL" id="OAX84890.1"/>
    </source>
</evidence>
<dbReference type="OrthoDB" id="3944408at2759"/>
<feature type="region of interest" description="Disordered" evidence="1">
    <location>
        <begin position="37"/>
        <end position="67"/>
    </location>
</feature>
<keyword evidence="3" id="KW-1185">Reference proteome</keyword>
<dbReference type="EMBL" id="LGUA01000042">
    <property type="protein sequence ID" value="OAX84890.1"/>
    <property type="molecule type" value="Genomic_DNA"/>
</dbReference>
<gene>
    <name evidence="2" type="ORF">ACJ72_00742</name>
</gene>
<accession>A0A1B7P778</accession>
<organism evidence="2 3">
    <name type="scientific">Emergomyces africanus</name>
    <dbReference type="NCBI Taxonomy" id="1955775"/>
    <lineage>
        <taxon>Eukaryota</taxon>
        <taxon>Fungi</taxon>
        <taxon>Dikarya</taxon>
        <taxon>Ascomycota</taxon>
        <taxon>Pezizomycotina</taxon>
        <taxon>Eurotiomycetes</taxon>
        <taxon>Eurotiomycetidae</taxon>
        <taxon>Onygenales</taxon>
        <taxon>Ajellomycetaceae</taxon>
        <taxon>Emergomyces</taxon>
    </lineage>
</organism>
<dbReference type="STRING" id="1658172.A0A1B7P778"/>
<protein>
    <submittedName>
        <fullName evidence="2">Uncharacterized protein</fullName>
    </submittedName>
</protein>
<dbReference type="AlphaFoldDB" id="A0A1B7P778"/>
<feature type="region of interest" description="Disordered" evidence="1">
    <location>
        <begin position="188"/>
        <end position="219"/>
    </location>
</feature>
<reference evidence="2 3" key="1">
    <citation type="submission" date="2015-07" db="EMBL/GenBank/DDBJ databases">
        <title>Emmonsia species relationships and genome sequence.</title>
        <authorList>
            <person name="Cuomo C.A."/>
            <person name="Schwartz I.S."/>
            <person name="Kenyon C."/>
            <person name="de Hoog G.S."/>
            <person name="Govender N.P."/>
            <person name="Botha A."/>
            <person name="Moreno L."/>
            <person name="de Vries M."/>
            <person name="Munoz J.F."/>
            <person name="Stielow J.B."/>
        </authorList>
    </citation>
    <scope>NUCLEOTIDE SEQUENCE [LARGE SCALE GENOMIC DNA]</scope>
    <source>
        <strain evidence="2 3">CBS 136260</strain>
    </source>
</reference>
<evidence type="ECO:0000256" key="1">
    <source>
        <dbReference type="SAM" id="MobiDB-lite"/>
    </source>
</evidence>
<sequence length="283" mass="32011">MTGRGMGAESHTMVYNQHGIGADCSCDALEANYWDANDDDSPLDTKRKSTQCREANKRQKQMKPSRPTVLKDELAIDDVNIKILPRKGANMVFRSYHGLNRIVKDDEMMAVGGIPSMGDEKEIPYTSQYETTNMTLAPAAPTISGHEIFPEYILHFTNNNRQFMSRSEHEFSYDQHWSSWPTTISRMSHRHDPPATLSRSTHPSGYIRSPDIGQNTSTTPLAKYRIPSITITDTDPYGIRNPLYPGSINAVDKFQMAINEALFRPGSRAFDRSCYAGWQHRCN</sequence>
<name>A0A1B7P778_9EURO</name>
<comment type="caution">
    <text evidence="2">The sequence shown here is derived from an EMBL/GenBank/DDBJ whole genome shotgun (WGS) entry which is preliminary data.</text>
</comment>
<proteinExistence type="predicted"/>
<dbReference type="Proteomes" id="UP000091918">
    <property type="component" value="Unassembled WGS sequence"/>
</dbReference>
<evidence type="ECO:0000313" key="3">
    <source>
        <dbReference type="Proteomes" id="UP000091918"/>
    </source>
</evidence>